<dbReference type="EC" id="2.6.1.-" evidence="3"/>
<dbReference type="SUPFAM" id="SSF53383">
    <property type="entry name" value="PLP-dependent transferases"/>
    <property type="match status" value="1"/>
</dbReference>
<dbReference type="RefSeq" id="WP_232183357.1">
    <property type="nucleotide sequence ID" value="NZ_JAIOAP010000001.1"/>
</dbReference>
<feature type="transmembrane region" description="Helical" evidence="2">
    <location>
        <begin position="96"/>
        <end position="115"/>
    </location>
</feature>
<protein>
    <submittedName>
        <fullName evidence="3">DegT/DnrJ/EryC1/StrS family aminotransferase</fullName>
        <ecNumber evidence="3">2.6.1.-</ecNumber>
    </submittedName>
</protein>
<gene>
    <name evidence="3" type="ORF">QJS35_00305</name>
</gene>
<dbReference type="Gene3D" id="3.40.640.10">
    <property type="entry name" value="Type I PLP-dependent aspartate aminotransferase-like (Major domain)"/>
    <property type="match status" value="1"/>
</dbReference>
<comment type="similarity">
    <text evidence="1">Belongs to the DegT/DnrJ/EryC1 family.</text>
</comment>
<organism evidence="3 4">
    <name type="scientific">Cohnella silvisoli</name>
    <dbReference type="NCBI Taxonomy" id="2873699"/>
    <lineage>
        <taxon>Bacteria</taxon>
        <taxon>Bacillati</taxon>
        <taxon>Bacillota</taxon>
        <taxon>Bacilli</taxon>
        <taxon>Bacillales</taxon>
        <taxon>Paenibacillaceae</taxon>
        <taxon>Cohnella</taxon>
    </lineage>
</organism>
<keyword evidence="2" id="KW-0812">Transmembrane</keyword>
<name>A0ABV1KKZ7_9BACL</name>
<dbReference type="CDD" id="cd00616">
    <property type="entry name" value="AHBA_syn"/>
    <property type="match status" value="1"/>
</dbReference>
<keyword evidence="3" id="KW-0032">Aminotransferase</keyword>
<evidence type="ECO:0000313" key="3">
    <source>
        <dbReference type="EMBL" id="MEQ4480824.1"/>
    </source>
</evidence>
<keyword evidence="1" id="KW-0663">Pyridoxal phosphate</keyword>
<dbReference type="InterPro" id="IPR015422">
    <property type="entry name" value="PyrdxlP-dep_Trfase_small"/>
</dbReference>
<dbReference type="Proteomes" id="UP001493487">
    <property type="component" value="Unassembled WGS sequence"/>
</dbReference>
<evidence type="ECO:0000256" key="2">
    <source>
        <dbReference type="SAM" id="Phobius"/>
    </source>
</evidence>
<sequence>MQKSRLAVDGGSPIRTHPFPEWPIFGELEEKLMLEAVRSGNWGGVNPDKIKSFEEKFARLHDAKYAITVNNGTVAISIALLAAGVDAGDEVIMPPYTFIATATAALLIGAIPVFADVDESMLIDPDRVEAAITPATKAIIAVHIAGAPANMTRLRQIAKTYKLILIEDAAQAVAAKWEDQGVGALGDLGTFSLQSSKNLNSGEGGVIVSNDEELADHVWSIHNCGRVRNGKWYQHERIGWNFRFSEVQAALALAQMSRLEEQMEIRQRSANDLNGLLQGIEGIHPVKYDSRITKHANHLYMFKLDRDVTDSIVKEDFIRKLNAEGIPVTAGYVPLNKNTAVIDRTRKLIGEDRLYSCPVAERASEHELLWLHQNVLLGSERDMEDIANGINKVIQSYL</sequence>
<feature type="transmembrane region" description="Helical" evidence="2">
    <location>
        <begin position="65"/>
        <end position="84"/>
    </location>
</feature>
<dbReference type="PANTHER" id="PTHR30244:SF34">
    <property type="entry name" value="DTDP-4-AMINO-4,6-DIDEOXYGALACTOSE TRANSAMINASE"/>
    <property type="match status" value="1"/>
</dbReference>
<keyword evidence="2" id="KW-1133">Transmembrane helix</keyword>
<dbReference type="Gene3D" id="3.90.1150.10">
    <property type="entry name" value="Aspartate Aminotransferase, domain 1"/>
    <property type="match status" value="1"/>
</dbReference>
<dbReference type="EMBL" id="JASKHM010000001">
    <property type="protein sequence ID" value="MEQ4480824.1"/>
    <property type="molecule type" value="Genomic_DNA"/>
</dbReference>
<dbReference type="PIRSF" id="PIRSF000390">
    <property type="entry name" value="PLP_StrS"/>
    <property type="match status" value="1"/>
</dbReference>
<dbReference type="InterPro" id="IPR015421">
    <property type="entry name" value="PyrdxlP-dep_Trfase_major"/>
</dbReference>
<evidence type="ECO:0000256" key="1">
    <source>
        <dbReference type="RuleBase" id="RU004508"/>
    </source>
</evidence>
<evidence type="ECO:0000313" key="4">
    <source>
        <dbReference type="Proteomes" id="UP001493487"/>
    </source>
</evidence>
<dbReference type="InterPro" id="IPR000653">
    <property type="entry name" value="DegT/StrS_aminotransferase"/>
</dbReference>
<keyword evidence="4" id="KW-1185">Reference proteome</keyword>
<dbReference type="InterPro" id="IPR015424">
    <property type="entry name" value="PyrdxlP-dep_Trfase"/>
</dbReference>
<dbReference type="GO" id="GO:0008483">
    <property type="term" value="F:transaminase activity"/>
    <property type="evidence" value="ECO:0007669"/>
    <property type="project" value="UniProtKB-KW"/>
</dbReference>
<comment type="caution">
    <text evidence="3">The sequence shown here is derived from an EMBL/GenBank/DDBJ whole genome shotgun (WGS) entry which is preliminary data.</text>
</comment>
<proteinExistence type="inferred from homology"/>
<reference evidence="3 4" key="1">
    <citation type="journal article" date="2023" name="Genome Announc.">
        <title>Pan-Genome Analyses of the Genus Cohnella and Proposal of the Novel Species Cohnella silvisoli sp. nov., Isolated from Forest Soil.</title>
        <authorList>
            <person name="Wang C."/>
            <person name="Mao L."/>
            <person name="Bao G."/>
            <person name="Zhu H."/>
        </authorList>
    </citation>
    <scope>NUCLEOTIDE SEQUENCE [LARGE SCALE GENOMIC DNA]</scope>
    <source>
        <strain evidence="3 4">NL03-T5-1</strain>
    </source>
</reference>
<keyword evidence="2" id="KW-0472">Membrane</keyword>
<keyword evidence="3" id="KW-0808">Transferase</keyword>
<dbReference type="Pfam" id="PF01041">
    <property type="entry name" value="DegT_DnrJ_EryC1"/>
    <property type="match status" value="1"/>
</dbReference>
<dbReference type="PANTHER" id="PTHR30244">
    <property type="entry name" value="TRANSAMINASE"/>
    <property type="match status" value="1"/>
</dbReference>
<accession>A0ABV1KKZ7</accession>